<dbReference type="InterPro" id="IPR036113">
    <property type="entry name" value="Asp/Glu-ADT_sf_sub_c"/>
</dbReference>
<name>A0A2S1LWR4_9SPIR</name>
<reference evidence="2 3" key="1">
    <citation type="submission" date="2018-01" db="EMBL/GenBank/DDBJ databases">
        <title>Genome sequence of Borrelia tachyglossi.</title>
        <authorList>
            <person name="Gofton A.W."/>
        </authorList>
    </citation>
    <scope>NUCLEOTIDE SEQUENCE [LARGE SCALE GENOMIC DNA]</scope>
    <source>
        <strain evidence="2 3">Bc-F10-1268</strain>
    </source>
</reference>
<proteinExistence type="predicted"/>
<evidence type="ECO:0000313" key="3">
    <source>
        <dbReference type="Proteomes" id="UP000244655"/>
    </source>
</evidence>
<dbReference type="EMBL" id="CP025785">
    <property type="protein sequence ID" value="AWG42728.1"/>
    <property type="molecule type" value="Genomic_DNA"/>
</dbReference>
<dbReference type="NCBIfam" id="TIGR00135">
    <property type="entry name" value="gatC"/>
    <property type="match status" value="1"/>
</dbReference>
<protein>
    <recommendedName>
        <fullName evidence="1">Glutamyl-tRNA(Gln) amidotransferase subunit C</fullName>
    </recommendedName>
</protein>
<dbReference type="SUPFAM" id="SSF141000">
    <property type="entry name" value="Glu-tRNAGln amidotransferase C subunit"/>
    <property type="match status" value="1"/>
</dbReference>
<evidence type="ECO:0000313" key="2">
    <source>
        <dbReference type="EMBL" id="AWG42728.1"/>
    </source>
</evidence>
<gene>
    <name evidence="2" type="ORF">CR532_01760</name>
</gene>
<evidence type="ECO:0000256" key="1">
    <source>
        <dbReference type="ARBA" id="ARBA00014426"/>
    </source>
</evidence>
<dbReference type="GO" id="GO:0006450">
    <property type="term" value="P:regulation of translational fidelity"/>
    <property type="evidence" value="ECO:0007669"/>
    <property type="project" value="InterPro"/>
</dbReference>
<accession>A0A2S1LWR4</accession>
<dbReference type="OrthoDB" id="350658at2"/>
<dbReference type="InterPro" id="IPR003837">
    <property type="entry name" value="GatC"/>
</dbReference>
<sequence length="91" mass="10525">MKDIHLENSLKLSLLSLSESEEQKFVEKFRKTVEMLNRISELDVGNDLQEKTCQMSDLRNDESVPSLTIESIKKFSNLFLDGYFPSPKVLE</sequence>
<dbReference type="RefSeq" id="WP_108729128.1">
    <property type="nucleotide sequence ID" value="NZ_CP025785.1"/>
</dbReference>
<dbReference type="Proteomes" id="UP000244655">
    <property type="component" value="Chromosome"/>
</dbReference>
<keyword evidence="3" id="KW-1185">Reference proteome</keyword>
<keyword evidence="2" id="KW-0808">Transferase</keyword>
<organism evidence="2 3">
    <name type="scientific">Candidatus Borreliella tachyglossi</name>
    <dbReference type="NCBI Taxonomy" id="1964448"/>
    <lineage>
        <taxon>Bacteria</taxon>
        <taxon>Pseudomonadati</taxon>
        <taxon>Spirochaetota</taxon>
        <taxon>Spirochaetia</taxon>
        <taxon>Spirochaetales</taxon>
        <taxon>Borreliaceae</taxon>
        <taxon>Borreliella</taxon>
    </lineage>
</organism>
<dbReference type="AlphaFoldDB" id="A0A2S1LWR4"/>
<dbReference type="GO" id="GO:0016740">
    <property type="term" value="F:transferase activity"/>
    <property type="evidence" value="ECO:0007669"/>
    <property type="project" value="UniProtKB-KW"/>
</dbReference>